<keyword evidence="2" id="KW-0067">ATP-binding</keyword>
<dbReference type="AlphaFoldDB" id="A0A2G2WTM5"/>
<dbReference type="Gene3D" id="1.10.10.10">
    <property type="entry name" value="Winged helix-like DNA-binding domain superfamily/Winged helix DNA-binding domain"/>
    <property type="match status" value="1"/>
</dbReference>
<accession>A0A2G2WTM5</accession>
<dbReference type="STRING" id="33114.A0A2G2WTM5"/>
<gene>
    <name evidence="4" type="ORF">CQW23_12805</name>
</gene>
<feature type="domain" description="Disease resistance protein winged helix" evidence="3">
    <location>
        <begin position="25"/>
        <end position="90"/>
    </location>
</feature>
<dbReference type="InterPro" id="IPR058922">
    <property type="entry name" value="WHD_DRP"/>
</dbReference>
<reference evidence="5" key="2">
    <citation type="journal article" date="2017" name="J. Anim. Genet.">
        <title>Multiple reference genome sequences of hot pepper reveal the massive evolution of plant disease resistance genes by retroduplication.</title>
        <authorList>
            <person name="Kim S."/>
            <person name="Park J."/>
            <person name="Yeom S.-I."/>
            <person name="Kim Y.-M."/>
            <person name="Seo E."/>
            <person name="Kim K.-T."/>
            <person name="Kim M.-S."/>
            <person name="Lee J.M."/>
            <person name="Cheong K."/>
            <person name="Shin H.-S."/>
            <person name="Kim S.-B."/>
            <person name="Han K."/>
            <person name="Lee J."/>
            <person name="Park M."/>
            <person name="Lee H.-A."/>
            <person name="Lee H.-Y."/>
            <person name="Lee Y."/>
            <person name="Oh S."/>
            <person name="Lee J.H."/>
            <person name="Choi E."/>
            <person name="Choi E."/>
            <person name="Lee S.E."/>
            <person name="Jeon J."/>
            <person name="Kim H."/>
            <person name="Choi G."/>
            <person name="Song H."/>
            <person name="Lee J."/>
            <person name="Lee S.-C."/>
            <person name="Kwon J.-K."/>
            <person name="Lee H.-Y."/>
            <person name="Koo N."/>
            <person name="Hong Y."/>
            <person name="Kim R.W."/>
            <person name="Kang W.-H."/>
            <person name="Huh J.H."/>
            <person name="Kang B.-C."/>
            <person name="Yang T.-J."/>
            <person name="Lee Y.-H."/>
            <person name="Bennetzen J.L."/>
            <person name="Choi D."/>
        </authorList>
    </citation>
    <scope>NUCLEOTIDE SEQUENCE [LARGE SCALE GENOMIC DNA]</scope>
    <source>
        <strain evidence="5">cv. PBC81</strain>
    </source>
</reference>
<dbReference type="EMBL" id="MLFT02000005">
    <property type="protein sequence ID" value="PHT48597.1"/>
    <property type="molecule type" value="Genomic_DNA"/>
</dbReference>
<name>A0A2G2WTM5_CAPBA</name>
<proteinExistence type="predicted"/>
<dbReference type="PANTHER" id="PTHR15140:SF38">
    <property type="entry name" value="NB-ARC DOMAIN-CONTAINING PROTEIN"/>
    <property type="match status" value="1"/>
</dbReference>
<dbReference type="InterPro" id="IPR036388">
    <property type="entry name" value="WH-like_DNA-bd_sf"/>
</dbReference>
<dbReference type="PANTHER" id="PTHR15140">
    <property type="entry name" value="TUBULIN-SPECIFIC CHAPERONE E"/>
    <property type="match status" value="1"/>
</dbReference>
<evidence type="ECO:0000313" key="5">
    <source>
        <dbReference type="Proteomes" id="UP000224567"/>
    </source>
</evidence>
<reference evidence="4 5" key="1">
    <citation type="journal article" date="2017" name="Genome Biol.">
        <title>New reference genome sequences of hot pepper reveal the massive evolution of plant disease-resistance genes by retroduplication.</title>
        <authorList>
            <person name="Kim S."/>
            <person name="Park J."/>
            <person name="Yeom S.I."/>
            <person name="Kim Y.M."/>
            <person name="Seo E."/>
            <person name="Kim K.T."/>
            <person name="Kim M.S."/>
            <person name="Lee J.M."/>
            <person name="Cheong K."/>
            <person name="Shin H.S."/>
            <person name="Kim S.B."/>
            <person name="Han K."/>
            <person name="Lee J."/>
            <person name="Park M."/>
            <person name="Lee H.A."/>
            <person name="Lee H.Y."/>
            <person name="Lee Y."/>
            <person name="Oh S."/>
            <person name="Lee J.H."/>
            <person name="Choi E."/>
            <person name="Choi E."/>
            <person name="Lee S.E."/>
            <person name="Jeon J."/>
            <person name="Kim H."/>
            <person name="Choi G."/>
            <person name="Song H."/>
            <person name="Lee J."/>
            <person name="Lee S.C."/>
            <person name="Kwon J.K."/>
            <person name="Lee H.Y."/>
            <person name="Koo N."/>
            <person name="Hong Y."/>
            <person name="Kim R.W."/>
            <person name="Kang W.H."/>
            <person name="Huh J.H."/>
            <person name="Kang B.C."/>
            <person name="Yang T.J."/>
            <person name="Lee Y.H."/>
            <person name="Bennetzen J.L."/>
            <person name="Choi D."/>
        </authorList>
    </citation>
    <scope>NUCLEOTIDE SEQUENCE [LARGE SCALE GENOMIC DNA]</scope>
    <source>
        <strain evidence="5">cv. PBC81</strain>
    </source>
</reference>
<evidence type="ECO:0000313" key="4">
    <source>
        <dbReference type="EMBL" id="PHT48597.1"/>
    </source>
</evidence>
<keyword evidence="5" id="KW-1185">Reference proteome</keyword>
<evidence type="ECO:0000259" key="3">
    <source>
        <dbReference type="Pfam" id="PF23559"/>
    </source>
</evidence>
<organism evidence="4 5">
    <name type="scientific">Capsicum baccatum</name>
    <name type="common">Peruvian pepper</name>
    <dbReference type="NCBI Taxonomy" id="33114"/>
    <lineage>
        <taxon>Eukaryota</taxon>
        <taxon>Viridiplantae</taxon>
        <taxon>Streptophyta</taxon>
        <taxon>Embryophyta</taxon>
        <taxon>Tracheophyta</taxon>
        <taxon>Spermatophyta</taxon>
        <taxon>Magnoliopsida</taxon>
        <taxon>eudicotyledons</taxon>
        <taxon>Gunneridae</taxon>
        <taxon>Pentapetalae</taxon>
        <taxon>asterids</taxon>
        <taxon>lamiids</taxon>
        <taxon>Solanales</taxon>
        <taxon>Solanaceae</taxon>
        <taxon>Solanoideae</taxon>
        <taxon>Capsiceae</taxon>
        <taxon>Capsicum</taxon>
    </lineage>
</organism>
<dbReference type="OrthoDB" id="1306231at2759"/>
<protein>
    <recommendedName>
        <fullName evidence="3">Disease resistance protein winged helix domain-containing protein</fullName>
    </recommendedName>
</protein>
<keyword evidence="1" id="KW-0547">Nucleotide-binding</keyword>
<dbReference type="Proteomes" id="UP000224567">
    <property type="component" value="Unassembled WGS sequence"/>
</dbReference>
<comment type="caution">
    <text evidence="4">The sequence shown here is derived from an EMBL/GenBank/DDBJ whole genome shotgun (WGS) entry which is preliminary data.</text>
</comment>
<sequence length="259" mass="29947">MKVIQLSYGHLSDHLKSCFWYLASYSKDKDIMISELKDLWSDEGLLEPTDLKSVEEVMEVYVDEFISSSVVTVRGGREERCQIHDLVHDFCSIKSRKEKLFDLMSSTIPSSSSSSSDPMLRGMTIHYDEDLHTSEFPFLSNPENKNPCAKHLLSLKIHLKYEFWHTCVVLYNCHLRHLKLLKMWDLRKVITDESFPVLEELYIKCCDKIIEIPESFGDIASLKLIKVYGSPQLKESALKIKEYVEEITGEDKLEVEIGS</sequence>
<evidence type="ECO:0000256" key="2">
    <source>
        <dbReference type="ARBA" id="ARBA00022840"/>
    </source>
</evidence>
<dbReference type="Pfam" id="PF23559">
    <property type="entry name" value="WHD_DRP"/>
    <property type="match status" value="1"/>
</dbReference>
<evidence type="ECO:0000256" key="1">
    <source>
        <dbReference type="ARBA" id="ARBA00022741"/>
    </source>
</evidence>